<dbReference type="GO" id="GO:0005739">
    <property type="term" value="C:mitochondrion"/>
    <property type="evidence" value="ECO:0007669"/>
    <property type="project" value="TreeGrafter"/>
</dbReference>
<dbReference type="STRING" id="1442369.A0A0D2IV89"/>
<dbReference type="UniPathway" id="UPA00078"/>
<dbReference type="CDD" id="cd03109">
    <property type="entry name" value="DTBS"/>
    <property type="match status" value="1"/>
</dbReference>
<feature type="region of interest" description="Disordered" evidence="4">
    <location>
        <begin position="295"/>
        <end position="315"/>
    </location>
</feature>
<evidence type="ECO:0000256" key="2">
    <source>
        <dbReference type="ARBA" id="ARBA00022679"/>
    </source>
</evidence>
<evidence type="ECO:0000256" key="3">
    <source>
        <dbReference type="ARBA" id="ARBA00022898"/>
    </source>
</evidence>
<dbReference type="InterPro" id="IPR027417">
    <property type="entry name" value="P-loop_NTPase"/>
</dbReference>
<dbReference type="HAMAP" id="MF_00336">
    <property type="entry name" value="BioD"/>
    <property type="match status" value="1"/>
</dbReference>
<name>A0A0D2IV89_9EURO</name>
<dbReference type="GO" id="GO:0000287">
    <property type="term" value="F:magnesium ion binding"/>
    <property type="evidence" value="ECO:0007669"/>
    <property type="project" value="InterPro"/>
</dbReference>
<dbReference type="GO" id="GO:0004015">
    <property type="term" value="F:adenosylmethionine-8-amino-7-oxononanoate transaminase activity"/>
    <property type="evidence" value="ECO:0007669"/>
    <property type="project" value="TreeGrafter"/>
</dbReference>
<dbReference type="SUPFAM" id="SSF53383">
    <property type="entry name" value="PLP-dependent transferases"/>
    <property type="match status" value="1"/>
</dbReference>
<protein>
    <submittedName>
        <fullName evidence="5">Dethiobiotin synthase</fullName>
    </submittedName>
</protein>
<dbReference type="GO" id="GO:0005524">
    <property type="term" value="F:ATP binding"/>
    <property type="evidence" value="ECO:0007669"/>
    <property type="project" value="InterPro"/>
</dbReference>
<dbReference type="EMBL" id="KN847477">
    <property type="protein sequence ID" value="KIX07086.1"/>
    <property type="molecule type" value="Genomic_DNA"/>
</dbReference>
<dbReference type="VEuPathDB" id="FungiDB:Z518_05063"/>
<keyword evidence="2" id="KW-0808">Transferase</keyword>
<dbReference type="SUPFAM" id="SSF52540">
    <property type="entry name" value="P-loop containing nucleoside triphosphate hydrolases"/>
    <property type="match status" value="1"/>
</dbReference>
<keyword evidence="3" id="KW-0663">Pyridoxal phosphate</keyword>
<dbReference type="Pfam" id="PF00202">
    <property type="entry name" value="Aminotran_3"/>
    <property type="match status" value="1"/>
</dbReference>
<dbReference type="Gene3D" id="3.40.50.300">
    <property type="entry name" value="P-loop containing nucleotide triphosphate hydrolases"/>
    <property type="match status" value="1"/>
</dbReference>
<dbReference type="GeneID" id="25293134"/>
<dbReference type="GO" id="GO:0004141">
    <property type="term" value="F:dethiobiotin synthase activity"/>
    <property type="evidence" value="ECO:0007669"/>
    <property type="project" value="InterPro"/>
</dbReference>
<dbReference type="GO" id="GO:0030170">
    <property type="term" value="F:pyridoxal phosphate binding"/>
    <property type="evidence" value="ECO:0007669"/>
    <property type="project" value="InterPro"/>
</dbReference>
<dbReference type="InterPro" id="IPR015422">
    <property type="entry name" value="PyrdxlP-dep_Trfase_small"/>
</dbReference>
<reference evidence="5 6" key="1">
    <citation type="submission" date="2015-01" db="EMBL/GenBank/DDBJ databases">
        <title>The Genome Sequence of Rhinocladiella mackenzie CBS 650.93.</title>
        <authorList>
            <consortium name="The Broad Institute Genomics Platform"/>
            <person name="Cuomo C."/>
            <person name="de Hoog S."/>
            <person name="Gorbushina A."/>
            <person name="Stielow B."/>
            <person name="Teixiera M."/>
            <person name="Abouelleil A."/>
            <person name="Chapman S.B."/>
            <person name="Priest M."/>
            <person name="Young S.K."/>
            <person name="Wortman J."/>
            <person name="Nusbaum C."/>
            <person name="Birren B."/>
        </authorList>
    </citation>
    <scope>NUCLEOTIDE SEQUENCE [LARGE SCALE GENOMIC DNA]</scope>
    <source>
        <strain evidence="5 6">CBS 650.93</strain>
    </source>
</reference>
<dbReference type="InterPro" id="IPR005814">
    <property type="entry name" value="Aminotrans_3"/>
</dbReference>
<dbReference type="RefSeq" id="XP_013274222.1">
    <property type="nucleotide sequence ID" value="XM_013418768.1"/>
</dbReference>
<dbReference type="GO" id="GO:0009102">
    <property type="term" value="P:biotin biosynthetic process"/>
    <property type="evidence" value="ECO:0007669"/>
    <property type="project" value="UniProtKB-UniPathway"/>
</dbReference>
<organism evidence="5 6">
    <name type="scientific">Rhinocladiella mackenziei CBS 650.93</name>
    <dbReference type="NCBI Taxonomy" id="1442369"/>
    <lineage>
        <taxon>Eukaryota</taxon>
        <taxon>Fungi</taxon>
        <taxon>Dikarya</taxon>
        <taxon>Ascomycota</taxon>
        <taxon>Pezizomycotina</taxon>
        <taxon>Eurotiomycetes</taxon>
        <taxon>Chaetothyriomycetidae</taxon>
        <taxon>Chaetothyriales</taxon>
        <taxon>Herpotrichiellaceae</taxon>
        <taxon>Rhinocladiella</taxon>
    </lineage>
</organism>
<evidence type="ECO:0000256" key="4">
    <source>
        <dbReference type="SAM" id="MobiDB-lite"/>
    </source>
</evidence>
<evidence type="ECO:0000313" key="6">
    <source>
        <dbReference type="Proteomes" id="UP000053617"/>
    </source>
</evidence>
<keyword evidence="1" id="KW-0032">Aminotransferase</keyword>
<dbReference type="Proteomes" id="UP000053617">
    <property type="component" value="Unassembled WGS sequence"/>
</dbReference>
<accession>A0A0D2IV89</accession>
<dbReference type="InterPro" id="IPR004472">
    <property type="entry name" value="DTB_synth_BioD"/>
</dbReference>
<gene>
    <name evidence="5" type="ORF">Z518_05063</name>
</gene>
<dbReference type="Gene3D" id="3.40.640.10">
    <property type="entry name" value="Type I PLP-dependent aspartate aminotransferase-like (Major domain)"/>
    <property type="match status" value="1"/>
</dbReference>
<dbReference type="AlphaFoldDB" id="A0A0D2IV89"/>
<dbReference type="Gene3D" id="3.90.1150.10">
    <property type="entry name" value="Aspartate Aminotransferase, domain 1"/>
    <property type="match status" value="1"/>
</dbReference>
<dbReference type="HOGENOM" id="CLU_010794_0_0_1"/>
<dbReference type="InterPro" id="IPR015424">
    <property type="entry name" value="PyrdxlP-dep_Trfase"/>
</dbReference>
<dbReference type="PANTHER" id="PTHR42684:SF3">
    <property type="entry name" value="ADENOSYLMETHIONINE-8-AMINO-7-OXONONANOATE AMINOTRANSFERASE"/>
    <property type="match status" value="1"/>
</dbReference>
<evidence type="ECO:0000256" key="1">
    <source>
        <dbReference type="ARBA" id="ARBA00022576"/>
    </source>
</evidence>
<proteinExistence type="inferred from homology"/>
<dbReference type="InterPro" id="IPR015421">
    <property type="entry name" value="PyrdxlP-dep_Trfase_major"/>
</dbReference>
<keyword evidence="6" id="KW-1185">Reference proteome</keyword>
<dbReference type="Pfam" id="PF13500">
    <property type="entry name" value="AAA_26"/>
    <property type="match status" value="1"/>
</dbReference>
<dbReference type="PANTHER" id="PTHR42684">
    <property type="entry name" value="ADENOSYLMETHIONINE-8-AMINO-7-OXONONANOATE AMINOTRANSFERASE"/>
    <property type="match status" value="1"/>
</dbReference>
<feature type="region of interest" description="Disordered" evidence="4">
    <location>
        <begin position="612"/>
        <end position="631"/>
    </location>
</feature>
<sequence length="836" mass="91110">MLWRDLKAWQVYGANTDVGKTIVSTILCRALRRRASSQGLLYLKPVSTGPQTEADDRHITRFVPGVISKCISEFSQPLSPHLAAQRDGNSSIPTSDKSIIARIKDALAKHSQAGGRYAVLETAGGVLSPGPSGSVQADLYRPLRLPTLLIGESKLGGIGTTISAFESLYLRGYDIDSVVLFDDPKWGNYGYLEKHFLKHDIPTLALPMPPARRKNPKDDELALSDYYQECSESTEIIGLIDLLQQKHFSRISKLTSMPSQADAVIWHPFRQHGISHNIIAIDSAYGDNFQAYNQEADPALSTPPPSPSGLTPLASPTPAQPLLTSLFDASASWWTQGLGHGNPNVALTAAHAAGRYGHVMFAHAVHEPALDISYNLLSSLQNPRLSRVFFTDNGSTGMEVAVKMALRASCQRYGWSKDDGKSPVAILGLKGSYHGDTIGVMNCSEPSVFNEKVDWHQPWGHWFEPPSLLMRNGIWEVSVPDEVQTTSPSERIQKFDSLDSIFDFESRRDDAARYEAHIKTTLDTLVRGQGRRFGALILEPLLMGAGGMVFVDPLFQRMLIKVIRSNPQLMGVNTLTSGHNSETSTSSWSGLPVIADEVFTGLYRLGRVSSSSFLSSPADFTSRPRPGPQPSLPSAIAPDISVHAKLLTAGLLPLAITTASESIFQTFLSSSKTDALLHGHSYTAHPIGCMVAHKALNEYRRMDTDGTWDRFKQSWISPSTLTSFTLASSPAPSSSSNVYSFFPPSLLRALSHHPRLNGCFALGTVLVLKVVSEGSGYTSTASSSLQSRLLTLLDSDGCGIHSRVLGDVIYFMTSLTTAEEQVDKLGETLLRALDME</sequence>
<dbReference type="OrthoDB" id="425114at2759"/>
<evidence type="ECO:0000313" key="5">
    <source>
        <dbReference type="EMBL" id="KIX07086.1"/>
    </source>
</evidence>